<evidence type="ECO:0000259" key="1">
    <source>
        <dbReference type="Pfam" id="PF04069"/>
    </source>
</evidence>
<dbReference type="EMBL" id="CP109441">
    <property type="protein sequence ID" value="WUV48714.1"/>
    <property type="molecule type" value="Genomic_DNA"/>
</dbReference>
<dbReference type="Pfam" id="PF04069">
    <property type="entry name" value="OpuAC"/>
    <property type="match status" value="1"/>
</dbReference>
<name>A0ABZ1YZN9_9NOCA</name>
<evidence type="ECO:0000313" key="3">
    <source>
        <dbReference type="Proteomes" id="UP001432062"/>
    </source>
</evidence>
<dbReference type="Proteomes" id="UP001432062">
    <property type="component" value="Chromosome"/>
</dbReference>
<evidence type="ECO:0000313" key="2">
    <source>
        <dbReference type="EMBL" id="WUV48714.1"/>
    </source>
</evidence>
<protein>
    <submittedName>
        <fullName evidence="2">Transporter</fullName>
    </submittedName>
</protein>
<dbReference type="InterPro" id="IPR007210">
    <property type="entry name" value="ABC_Gly_betaine_transp_sub-bd"/>
</dbReference>
<dbReference type="Gene3D" id="3.40.190.10">
    <property type="entry name" value="Periplasmic binding protein-like II"/>
    <property type="match status" value="2"/>
</dbReference>
<sequence length="320" mass="33335">MQFLFTTEGWCRRMGLAASRRMLARIVVVTAVGLAVSCGSDNPGPTIAVGAGDSMESNLLAQIYAGALARTGARTSVTADLGSRADYLAALDAGTVTVVGEHSGELLTFLNADAQARKPEVTTEVADKSAPVRLSVTEELNRSLPEGLAVSDPADGTDMRARVLLTEAAGKEVRSLGALAPRCGVIQAGVASVPGVLQTAAPVRIAGCDFAGTRPYPDATALRKALLDGEIQAGILTGPPVLTPGATDGLTVLADNDYAVRAENVLAVYRKGLLDDRQIKKLNYVAGELTTDELAEMIRKVREGAAAAEVARTWLDNHAL</sequence>
<keyword evidence="3" id="KW-1185">Reference proteome</keyword>
<reference evidence="2" key="1">
    <citation type="submission" date="2022-10" db="EMBL/GenBank/DDBJ databases">
        <title>The complete genomes of actinobacterial strains from the NBC collection.</title>
        <authorList>
            <person name="Joergensen T.S."/>
            <person name="Alvarez Arevalo M."/>
            <person name="Sterndorff E.B."/>
            <person name="Faurdal D."/>
            <person name="Vuksanovic O."/>
            <person name="Mourched A.-S."/>
            <person name="Charusanti P."/>
            <person name="Shaw S."/>
            <person name="Blin K."/>
            <person name="Weber T."/>
        </authorList>
    </citation>
    <scope>NUCLEOTIDE SEQUENCE</scope>
    <source>
        <strain evidence="2">NBC_01482</strain>
    </source>
</reference>
<dbReference type="SUPFAM" id="SSF53850">
    <property type="entry name" value="Periplasmic binding protein-like II"/>
    <property type="match status" value="1"/>
</dbReference>
<gene>
    <name evidence="2" type="ORF">OG563_11265</name>
</gene>
<proteinExistence type="predicted"/>
<organism evidence="2 3">
    <name type="scientific">Nocardia vinacea</name>
    <dbReference type="NCBI Taxonomy" id="96468"/>
    <lineage>
        <taxon>Bacteria</taxon>
        <taxon>Bacillati</taxon>
        <taxon>Actinomycetota</taxon>
        <taxon>Actinomycetes</taxon>
        <taxon>Mycobacteriales</taxon>
        <taxon>Nocardiaceae</taxon>
        <taxon>Nocardia</taxon>
    </lineage>
</organism>
<accession>A0ABZ1YZN9</accession>
<feature type="domain" description="ABC-type glycine betaine transport system substrate-binding" evidence="1">
    <location>
        <begin position="46"/>
        <end position="316"/>
    </location>
</feature>
<dbReference type="RefSeq" id="WP_329413117.1">
    <property type="nucleotide sequence ID" value="NZ_CP109441.1"/>
</dbReference>